<evidence type="ECO:0000259" key="1">
    <source>
        <dbReference type="Pfam" id="PF00561"/>
    </source>
</evidence>
<dbReference type="OrthoDB" id="294702at2759"/>
<protein>
    <recommendedName>
        <fullName evidence="1">AB hydrolase-1 domain-containing protein</fullName>
    </recommendedName>
</protein>
<dbReference type="SUPFAM" id="SSF53474">
    <property type="entry name" value="alpha/beta-Hydrolases"/>
    <property type="match status" value="1"/>
</dbReference>
<gene>
    <name evidence="2" type="ORF">CDV36_012026</name>
</gene>
<accession>A0A3M2RT84</accession>
<dbReference type="EMBL" id="NKUJ01000291">
    <property type="protein sequence ID" value="RMJ08372.1"/>
    <property type="molecule type" value="Genomic_DNA"/>
</dbReference>
<dbReference type="InterPro" id="IPR000073">
    <property type="entry name" value="AB_hydrolase_1"/>
</dbReference>
<dbReference type="AlphaFoldDB" id="A0A3M2RT84"/>
<dbReference type="STRING" id="2010991.A0A3M2RT84"/>
<reference evidence="2 3" key="1">
    <citation type="submission" date="2017-06" db="EMBL/GenBank/DDBJ databases">
        <title>Comparative genomic analysis of Ambrosia Fusariam Clade fungi.</title>
        <authorList>
            <person name="Stajich J.E."/>
            <person name="Carrillo J."/>
            <person name="Kijimoto T."/>
            <person name="Eskalen A."/>
            <person name="O'Donnell K."/>
            <person name="Kasson M."/>
        </authorList>
    </citation>
    <scope>NUCLEOTIDE SEQUENCE [LARGE SCALE GENOMIC DNA]</scope>
    <source>
        <strain evidence="2">UCR3666</strain>
    </source>
</reference>
<evidence type="ECO:0000313" key="3">
    <source>
        <dbReference type="Proteomes" id="UP000277212"/>
    </source>
</evidence>
<keyword evidence="3" id="KW-1185">Reference proteome</keyword>
<sequence>MDKFEDKTITLPDGRLMAYAIYGVDDVAAPTIFYFHGFPGSHHEAYQSNAAALKHGMRVIAPSRPGSSLSTFQPNRSLTDYPGDILALADHLSVGKFAIIGVSGGGPYAISCFRGIPRDRLVGVGLVAGLMPSSLGTTGMLMKTRIMLGIAPWATGLLGWLVDGQMGVAARDDDPEKMQKLLDQEFSSRPEKDKDMWENYPEMKEVIVRSMREALKAGGYSMAWEARLYGSDWGFKLEDIKVEKGQMLFWHGDEDVNVPIGMAEKAVALMPGSELRVQKGETHMTVVVRMDEYLGELKGMLAR</sequence>
<comment type="caution">
    <text evidence="2">The sequence shown here is derived from an EMBL/GenBank/DDBJ whole genome shotgun (WGS) entry which is preliminary data.</text>
</comment>
<proteinExistence type="predicted"/>
<dbReference type="PANTHER" id="PTHR45763">
    <property type="entry name" value="HYDROLASE, ALPHA/BETA FOLD FAMILY PROTEIN, EXPRESSED-RELATED"/>
    <property type="match status" value="1"/>
</dbReference>
<organism evidence="2 3">
    <name type="scientific">Fusarium kuroshium</name>
    <dbReference type="NCBI Taxonomy" id="2010991"/>
    <lineage>
        <taxon>Eukaryota</taxon>
        <taxon>Fungi</taxon>
        <taxon>Dikarya</taxon>
        <taxon>Ascomycota</taxon>
        <taxon>Pezizomycotina</taxon>
        <taxon>Sordariomycetes</taxon>
        <taxon>Hypocreomycetidae</taxon>
        <taxon>Hypocreales</taxon>
        <taxon>Nectriaceae</taxon>
        <taxon>Fusarium</taxon>
        <taxon>Fusarium solani species complex</taxon>
    </lineage>
</organism>
<dbReference type="Gene3D" id="3.40.50.1820">
    <property type="entry name" value="alpha/beta hydrolase"/>
    <property type="match status" value="1"/>
</dbReference>
<feature type="domain" description="AB hydrolase-1" evidence="1">
    <location>
        <begin position="30"/>
        <end position="107"/>
    </location>
</feature>
<dbReference type="Pfam" id="PF00561">
    <property type="entry name" value="Abhydrolase_1"/>
    <property type="match status" value="1"/>
</dbReference>
<name>A0A3M2RT84_9HYPO</name>
<evidence type="ECO:0000313" key="2">
    <source>
        <dbReference type="EMBL" id="RMJ08372.1"/>
    </source>
</evidence>
<dbReference type="PANTHER" id="PTHR45763:SF46">
    <property type="entry name" value="AB HYDROLASE-1 DOMAIN-CONTAINING PROTEIN"/>
    <property type="match status" value="1"/>
</dbReference>
<dbReference type="Proteomes" id="UP000277212">
    <property type="component" value="Unassembled WGS sequence"/>
</dbReference>
<dbReference type="InterPro" id="IPR029058">
    <property type="entry name" value="AB_hydrolase_fold"/>
</dbReference>